<evidence type="ECO:0000256" key="6">
    <source>
        <dbReference type="ARBA" id="ARBA00037281"/>
    </source>
</evidence>
<evidence type="ECO:0000256" key="9">
    <source>
        <dbReference type="ARBA" id="ARBA00040345"/>
    </source>
</evidence>
<keyword evidence="2" id="KW-1003">Cell membrane</keyword>
<dbReference type="InterPro" id="IPR001173">
    <property type="entry name" value="Glyco_trans_2-like"/>
</dbReference>
<organism evidence="11 12">
    <name type="scientific">Ornithinimicrobium avium</name>
    <dbReference type="NCBI Taxonomy" id="2283195"/>
    <lineage>
        <taxon>Bacteria</taxon>
        <taxon>Bacillati</taxon>
        <taxon>Actinomycetota</taxon>
        <taxon>Actinomycetes</taxon>
        <taxon>Micrococcales</taxon>
        <taxon>Ornithinimicrobiaceae</taxon>
        <taxon>Ornithinimicrobium</taxon>
    </lineage>
</organism>
<sequence>MASVVVPAHDESSSVGRLLDQLLDGGPELEVVVVCNGCSDDTADVARRYAPAVTVVEEPVASKWHALRSGDRHARSFPRVYVDADVEITGADVRRLADTLRTEPTVLAAGPVREVPLDRASPLVRAYYDVWLALPQVRAGLFGRGVVAVGERAWRRLQALPVMMADDLVMSDSFDPDEVRVVSGSTVRIRPPRTVRDLYRRRVRVATGVQQAAEHGLRREGSSTSLRTLARMCRAQPRLAPRVVVFLAVAVAARLTSRRAVAAGDYDTWLRDESSRSG</sequence>
<dbReference type="GO" id="GO:0016757">
    <property type="term" value="F:glycosyltransferase activity"/>
    <property type="evidence" value="ECO:0007669"/>
    <property type="project" value="UniProtKB-KW"/>
</dbReference>
<proteinExistence type="inferred from homology"/>
<reference evidence="11 12" key="1">
    <citation type="submission" date="2018-07" db="EMBL/GenBank/DDBJ databases">
        <title>Complete genome sequencing of Ornithinimicrobium sp. AMA3305.</title>
        <authorList>
            <person name="Bae J.-W."/>
        </authorList>
    </citation>
    <scope>NUCLEOTIDE SEQUENCE [LARGE SCALE GENOMIC DNA]</scope>
    <source>
        <strain evidence="11 12">AMA3305</strain>
    </source>
</reference>
<comment type="pathway">
    <text evidence="7">Carotenoid biosynthesis; staphyloxanthin biosynthesis; staphyloxanthin from farnesyl diphosphate: step 4/5.</text>
</comment>
<evidence type="ECO:0000256" key="8">
    <source>
        <dbReference type="ARBA" id="ARBA00038120"/>
    </source>
</evidence>
<dbReference type="OrthoDB" id="9771846at2"/>
<evidence type="ECO:0000313" key="12">
    <source>
        <dbReference type="Proteomes" id="UP000253790"/>
    </source>
</evidence>
<name>A0A345NSN3_9MICO</name>
<gene>
    <name evidence="11" type="ORF">DV701_09950</name>
</gene>
<keyword evidence="4 11" id="KW-0808">Transferase</keyword>
<accession>A0A345NSN3</accession>
<evidence type="ECO:0000256" key="4">
    <source>
        <dbReference type="ARBA" id="ARBA00022679"/>
    </source>
</evidence>
<evidence type="ECO:0000256" key="2">
    <source>
        <dbReference type="ARBA" id="ARBA00022475"/>
    </source>
</evidence>
<evidence type="ECO:0000256" key="5">
    <source>
        <dbReference type="ARBA" id="ARBA00023136"/>
    </source>
</evidence>
<dbReference type="EMBL" id="CP031229">
    <property type="protein sequence ID" value="AXH98041.1"/>
    <property type="molecule type" value="Genomic_DNA"/>
</dbReference>
<comment type="similarity">
    <text evidence="8">Belongs to the glycosyltransferase 2 family. CrtQ subfamily.</text>
</comment>
<dbReference type="InterPro" id="IPR029044">
    <property type="entry name" value="Nucleotide-diphossugar_trans"/>
</dbReference>
<dbReference type="AlphaFoldDB" id="A0A345NSN3"/>
<evidence type="ECO:0000256" key="7">
    <source>
        <dbReference type="ARBA" id="ARBA00037904"/>
    </source>
</evidence>
<dbReference type="SUPFAM" id="SSF53448">
    <property type="entry name" value="Nucleotide-diphospho-sugar transferases"/>
    <property type="match status" value="1"/>
</dbReference>
<dbReference type="GO" id="GO:0005886">
    <property type="term" value="C:plasma membrane"/>
    <property type="evidence" value="ECO:0007669"/>
    <property type="project" value="UniProtKB-SubCell"/>
</dbReference>
<keyword evidence="5" id="KW-0472">Membrane</keyword>
<evidence type="ECO:0000256" key="3">
    <source>
        <dbReference type="ARBA" id="ARBA00022676"/>
    </source>
</evidence>
<dbReference type="KEGG" id="orn:DV701_09950"/>
<dbReference type="PANTHER" id="PTHR43646:SF2">
    <property type="entry name" value="GLYCOSYLTRANSFERASE 2-LIKE DOMAIN-CONTAINING PROTEIN"/>
    <property type="match status" value="1"/>
</dbReference>
<feature type="domain" description="Glycosyltransferase 2-like" evidence="10">
    <location>
        <begin position="3"/>
        <end position="115"/>
    </location>
</feature>
<comment type="function">
    <text evidence="6">Catalyzes the glycosylation of 4,4'-diaponeurosporenoate, i.e. the esterification of glucose at the C1'' position with the carboxyl group of 4,4'-diaponeurosporenic acid, to form glycosyl-4,4'-diaponeurosporenoate. This is a step in the biosynthesis of staphyloxanthin, an orange pigment present in most staphylococci strains.</text>
</comment>
<dbReference type="Proteomes" id="UP000253790">
    <property type="component" value="Chromosome"/>
</dbReference>
<protein>
    <recommendedName>
        <fullName evidence="9">4,4'-diaponeurosporenoate glycosyltransferase</fullName>
    </recommendedName>
</protein>
<evidence type="ECO:0000256" key="1">
    <source>
        <dbReference type="ARBA" id="ARBA00004236"/>
    </source>
</evidence>
<dbReference type="Pfam" id="PF00535">
    <property type="entry name" value="Glycos_transf_2"/>
    <property type="match status" value="1"/>
</dbReference>
<dbReference type="Gene3D" id="3.90.550.10">
    <property type="entry name" value="Spore Coat Polysaccharide Biosynthesis Protein SpsA, Chain A"/>
    <property type="match status" value="1"/>
</dbReference>
<comment type="subcellular location">
    <subcellularLocation>
        <location evidence="1">Cell membrane</location>
    </subcellularLocation>
</comment>
<dbReference type="PANTHER" id="PTHR43646">
    <property type="entry name" value="GLYCOSYLTRANSFERASE"/>
    <property type="match status" value="1"/>
</dbReference>
<evidence type="ECO:0000259" key="10">
    <source>
        <dbReference type="Pfam" id="PF00535"/>
    </source>
</evidence>
<evidence type="ECO:0000313" key="11">
    <source>
        <dbReference type="EMBL" id="AXH98041.1"/>
    </source>
</evidence>
<keyword evidence="12" id="KW-1185">Reference proteome</keyword>
<keyword evidence="3" id="KW-0328">Glycosyltransferase</keyword>